<organism evidence="1 2">
    <name type="scientific">Limnovirga soli</name>
    <dbReference type="NCBI Taxonomy" id="2656915"/>
    <lineage>
        <taxon>Bacteria</taxon>
        <taxon>Pseudomonadati</taxon>
        <taxon>Bacteroidota</taxon>
        <taxon>Chitinophagia</taxon>
        <taxon>Chitinophagales</taxon>
        <taxon>Chitinophagaceae</taxon>
        <taxon>Limnovirga</taxon>
    </lineage>
</organism>
<comment type="caution">
    <text evidence="1">The sequence shown here is derived from an EMBL/GenBank/DDBJ whole genome shotgun (WGS) entry which is preliminary data.</text>
</comment>
<keyword evidence="2" id="KW-1185">Reference proteome</keyword>
<evidence type="ECO:0000313" key="2">
    <source>
        <dbReference type="Proteomes" id="UP000598971"/>
    </source>
</evidence>
<dbReference type="EMBL" id="WHPF01000017">
    <property type="protein sequence ID" value="NNV57660.1"/>
    <property type="molecule type" value="Genomic_DNA"/>
</dbReference>
<proteinExistence type="predicted"/>
<dbReference type="RefSeq" id="WP_171609610.1">
    <property type="nucleotide sequence ID" value="NZ_WHPF01000017.1"/>
</dbReference>
<protein>
    <submittedName>
        <fullName evidence="1">Uncharacterized protein</fullName>
    </submittedName>
</protein>
<sequence>MTDSEKAEIVARAKPMRLLISKLGLTGVEVKERNKILNKHKAFVYRNYDGGFRSANVYQLGNEYFCSLYKPPSGR</sequence>
<evidence type="ECO:0000313" key="1">
    <source>
        <dbReference type="EMBL" id="NNV57660.1"/>
    </source>
</evidence>
<name>A0A8J8FGJ9_9BACT</name>
<gene>
    <name evidence="1" type="ORF">GD597_19480</name>
</gene>
<accession>A0A8J8FGJ9</accession>
<dbReference type="AlphaFoldDB" id="A0A8J8FGJ9"/>
<reference evidence="1" key="1">
    <citation type="submission" date="2019-10" db="EMBL/GenBank/DDBJ databases">
        <title>Draft genome sequence of Panacibacter sp. KCS-6.</title>
        <authorList>
            <person name="Yim K.J."/>
        </authorList>
    </citation>
    <scope>NUCLEOTIDE SEQUENCE</scope>
    <source>
        <strain evidence="1">KCS-6</strain>
    </source>
</reference>
<dbReference type="Proteomes" id="UP000598971">
    <property type="component" value="Unassembled WGS sequence"/>
</dbReference>